<dbReference type="InterPro" id="IPR001646">
    <property type="entry name" value="5peptide_repeat"/>
</dbReference>
<keyword evidence="1" id="KW-0812">Transmembrane</keyword>
<proteinExistence type="predicted"/>
<keyword evidence="1" id="KW-1133">Transmembrane helix</keyword>
<reference evidence="2" key="1">
    <citation type="journal article" date="2005" name="Proc. Natl. Acad. Sci. U.S.A.">
        <title>The psychrophilic lifestyle as revealed by the genome sequence of Colwellia psychrerythraea 34H through genomic and proteomic analyses.</title>
        <authorList>
            <person name="Methe B.A."/>
            <person name="Nelson K.E."/>
            <person name="Deming J.W."/>
            <person name="Momen B."/>
            <person name="Melamud E."/>
            <person name="Zhang X."/>
            <person name="Moult J."/>
            <person name="Madupu R."/>
            <person name="Nelson W.C."/>
            <person name="Dodson R.J."/>
            <person name="Brinkac L.M."/>
            <person name="Daugherty S.C."/>
            <person name="Durkin A.S."/>
            <person name="DeBoy R.T."/>
            <person name="Kolonay J.F."/>
            <person name="Sullivan S.A."/>
            <person name="Zhou L."/>
            <person name="Davidsen T.M."/>
            <person name="Wu M."/>
            <person name="Huston A.L."/>
            <person name="Lewis M."/>
            <person name="Weaver B."/>
            <person name="Weidman J.F."/>
            <person name="Khouri H."/>
            <person name="Utterback T.R."/>
            <person name="Feldblyum T.V."/>
            <person name="Fraser C.M."/>
        </authorList>
    </citation>
    <scope>NUCLEOTIDE SEQUENCE [LARGE SCALE GENOMIC DNA]</scope>
    <source>
        <strain evidence="2">34H</strain>
    </source>
</reference>
<dbReference type="AlphaFoldDB" id="Q489K4"/>
<organism evidence="2 3">
    <name type="scientific">Colwellia psychrerythraea (strain 34H / ATCC BAA-681)</name>
    <name type="common">Vibrio psychroerythus</name>
    <dbReference type="NCBI Taxonomy" id="167879"/>
    <lineage>
        <taxon>Bacteria</taxon>
        <taxon>Pseudomonadati</taxon>
        <taxon>Pseudomonadota</taxon>
        <taxon>Gammaproteobacteria</taxon>
        <taxon>Alteromonadales</taxon>
        <taxon>Colwelliaceae</taxon>
        <taxon>Colwellia</taxon>
    </lineage>
</organism>
<sequence length="361" mass="41377">MKNILKNIEHSSLFYIIELLTKVSIIFAIIGWFISYPERTRQNILNAYSTIYSAQEYKGNAGRKEALQTLANHETYIAHLSIKNAILKGLVLKNMQLFKMDFTLSSFDDVDISNSEFTYSKFNSVIAQDHDVPRGMTSIGITAINTKFYRGEFNATELQGNFNKAKFYNASFGSTKFRGSFKNTELNGTLFQLSDTYCSEIPKDSYCNDGTPTIDSSDFTDANMNGLKIWHLYSNNSDYSNAKFDKIDGRILNEGEEKENSIQFDGDKFINTEFKHARLTGVTFNNSIFKGAKFYYISYMNVDFADSDMSNAEFYEANLTYTKISKTQLDSAYVCRVELPDKSYLDRDCDYFKNKYGDVIY</sequence>
<feature type="transmembrane region" description="Helical" evidence="1">
    <location>
        <begin position="12"/>
        <end position="34"/>
    </location>
</feature>
<dbReference type="Pfam" id="PF00805">
    <property type="entry name" value="Pentapeptide"/>
    <property type="match status" value="2"/>
</dbReference>
<gene>
    <name evidence="2" type="ordered locus">CPS_0502</name>
</gene>
<dbReference type="Gene3D" id="2.160.20.80">
    <property type="entry name" value="E3 ubiquitin-protein ligase SopA"/>
    <property type="match status" value="2"/>
</dbReference>
<dbReference type="InterPro" id="IPR052949">
    <property type="entry name" value="PA_immunity-related"/>
</dbReference>
<dbReference type="EMBL" id="CP000083">
    <property type="protein sequence ID" value="AAZ27219.1"/>
    <property type="molecule type" value="Genomic_DNA"/>
</dbReference>
<dbReference type="STRING" id="167879.CPS_0502"/>
<name>Q489K4_COLP3</name>
<dbReference type="HOGENOM" id="CLU_766647_0_0_6"/>
<evidence type="ECO:0000313" key="2">
    <source>
        <dbReference type="EMBL" id="AAZ27219.1"/>
    </source>
</evidence>
<dbReference type="Proteomes" id="UP000000547">
    <property type="component" value="Chromosome"/>
</dbReference>
<dbReference type="PANTHER" id="PTHR42999">
    <property type="entry name" value="ANTIBIOTIC RESISTANCE PROTEIN MCBG"/>
    <property type="match status" value="1"/>
</dbReference>
<protein>
    <recommendedName>
        <fullName evidence="4">Pentapeptide repeat protein</fullName>
    </recommendedName>
</protein>
<dbReference type="RefSeq" id="WP_011041363.1">
    <property type="nucleotide sequence ID" value="NC_003910.7"/>
</dbReference>
<dbReference type="KEGG" id="cps:CPS_0502"/>
<dbReference type="SUPFAM" id="SSF141571">
    <property type="entry name" value="Pentapeptide repeat-like"/>
    <property type="match status" value="1"/>
</dbReference>
<evidence type="ECO:0000256" key="1">
    <source>
        <dbReference type="SAM" id="Phobius"/>
    </source>
</evidence>
<keyword evidence="1" id="KW-0472">Membrane</keyword>
<dbReference type="PANTHER" id="PTHR42999:SF1">
    <property type="entry name" value="PENTAPEPTIDE REPEAT-CONTAINING PROTEIN"/>
    <property type="match status" value="1"/>
</dbReference>
<evidence type="ECO:0008006" key="4">
    <source>
        <dbReference type="Google" id="ProtNLM"/>
    </source>
</evidence>
<evidence type="ECO:0000313" key="3">
    <source>
        <dbReference type="Proteomes" id="UP000000547"/>
    </source>
</evidence>
<accession>Q489K4</accession>